<evidence type="ECO:0000256" key="2">
    <source>
        <dbReference type="ARBA" id="ARBA00023002"/>
    </source>
</evidence>
<evidence type="ECO:0000313" key="5">
    <source>
        <dbReference type="EMBL" id="SDD11716.1"/>
    </source>
</evidence>
<dbReference type="STRING" id="675864.SAMN04489747_0219"/>
<name>A0A1G6S697_9ACTN</name>
<dbReference type="Gene3D" id="3.30.360.10">
    <property type="entry name" value="Dihydrodipicolinate Reductase, domain 2"/>
    <property type="match status" value="1"/>
</dbReference>
<evidence type="ECO:0000259" key="3">
    <source>
        <dbReference type="Pfam" id="PF01408"/>
    </source>
</evidence>
<dbReference type="Pfam" id="PF01408">
    <property type="entry name" value="GFO_IDH_MocA"/>
    <property type="match status" value="1"/>
</dbReference>
<dbReference type="InterPro" id="IPR050984">
    <property type="entry name" value="Gfo/Idh/MocA_domain"/>
</dbReference>
<dbReference type="EMBL" id="LT629688">
    <property type="protein sequence ID" value="SDD11716.1"/>
    <property type="molecule type" value="Genomic_DNA"/>
</dbReference>
<reference evidence="5 6" key="1">
    <citation type="submission" date="2016-10" db="EMBL/GenBank/DDBJ databases">
        <authorList>
            <person name="de Groot N.N."/>
        </authorList>
    </citation>
    <scope>NUCLEOTIDE SEQUENCE [LARGE SCALE GENOMIC DNA]</scope>
    <source>
        <strain evidence="5 6">MON 2.2</strain>
    </source>
</reference>
<dbReference type="PANTHER" id="PTHR22604">
    <property type="entry name" value="OXIDOREDUCTASES"/>
    <property type="match status" value="1"/>
</dbReference>
<dbReference type="SUPFAM" id="SSF51735">
    <property type="entry name" value="NAD(P)-binding Rossmann-fold domains"/>
    <property type="match status" value="1"/>
</dbReference>
<dbReference type="Gene3D" id="3.40.50.720">
    <property type="entry name" value="NAD(P)-binding Rossmann-like Domain"/>
    <property type="match status" value="1"/>
</dbReference>
<proteinExistence type="inferred from homology"/>
<comment type="similarity">
    <text evidence="1">Belongs to the Gfo/Idh/MocA family.</text>
</comment>
<protein>
    <submittedName>
        <fullName evidence="5">Predicted dehydrogenase</fullName>
    </submittedName>
</protein>
<accession>A0A1G6S697</accession>
<keyword evidence="6" id="KW-1185">Reference proteome</keyword>
<sequence length="330" mass="34639">MTTRWAIAGTGRMAASFAPDFANAVDAELVAVGSRRQESADAFAAEHGIARSHGSYRALLEDPDVDAVYVATPHPQHHRLALAAIEADKALLVEKAFTATLAGAEEVVAAARSAGVFCMEAMWTRFQPAVVRARELVAEGAIGELRAVQADLGAQRPYDPSDRLFSPELGGGATLDLGVYVVSVAQHFLGTPDTVQVTGTTYPNGVDATVSYLLAYGDGRSASLVASLESGTAGRAVLMGTGGSLEIEPRFHHPSSLVLRRHDAEPETLTLPATGRGYCHEIDEVGRCLAEGLTESDVMGLDDTLAVQSVLQTALDTLGVPVGEDTTLTI</sequence>
<evidence type="ECO:0000259" key="4">
    <source>
        <dbReference type="Pfam" id="PF22725"/>
    </source>
</evidence>
<dbReference type="GO" id="GO:0016491">
    <property type="term" value="F:oxidoreductase activity"/>
    <property type="evidence" value="ECO:0007669"/>
    <property type="project" value="UniProtKB-KW"/>
</dbReference>
<dbReference type="SUPFAM" id="SSF55347">
    <property type="entry name" value="Glyceraldehyde-3-phosphate dehydrogenase-like, C-terminal domain"/>
    <property type="match status" value="1"/>
</dbReference>
<dbReference type="Proteomes" id="UP000198546">
    <property type="component" value="Chromosome i"/>
</dbReference>
<dbReference type="AlphaFoldDB" id="A0A1G6S697"/>
<organism evidence="5 6">
    <name type="scientific">Auraticoccus monumenti</name>
    <dbReference type="NCBI Taxonomy" id="675864"/>
    <lineage>
        <taxon>Bacteria</taxon>
        <taxon>Bacillati</taxon>
        <taxon>Actinomycetota</taxon>
        <taxon>Actinomycetes</taxon>
        <taxon>Propionibacteriales</taxon>
        <taxon>Propionibacteriaceae</taxon>
        <taxon>Auraticoccus</taxon>
    </lineage>
</organism>
<dbReference type="Pfam" id="PF22725">
    <property type="entry name" value="GFO_IDH_MocA_C3"/>
    <property type="match status" value="1"/>
</dbReference>
<dbReference type="OrthoDB" id="9815825at2"/>
<evidence type="ECO:0000313" key="6">
    <source>
        <dbReference type="Proteomes" id="UP000198546"/>
    </source>
</evidence>
<keyword evidence="2" id="KW-0560">Oxidoreductase</keyword>
<dbReference type="InterPro" id="IPR055170">
    <property type="entry name" value="GFO_IDH_MocA-like_dom"/>
</dbReference>
<evidence type="ECO:0000256" key="1">
    <source>
        <dbReference type="ARBA" id="ARBA00010928"/>
    </source>
</evidence>
<gene>
    <name evidence="5" type="ORF">SAMN04489747_0219</name>
</gene>
<dbReference type="GO" id="GO:0000166">
    <property type="term" value="F:nucleotide binding"/>
    <property type="evidence" value="ECO:0007669"/>
    <property type="project" value="InterPro"/>
</dbReference>
<dbReference type="RefSeq" id="WP_090589798.1">
    <property type="nucleotide sequence ID" value="NZ_LT629688.1"/>
</dbReference>
<dbReference type="InterPro" id="IPR000683">
    <property type="entry name" value="Gfo/Idh/MocA-like_OxRdtase_N"/>
</dbReference>
<dbReference type="PANTHER" id="PTHR22604:SF105">
    <property type="entry name" value="TRANS-1,2-DIHYDROBENZENE-1,2-DIOL DEHYDROGENASE"/>
    <property type="match status" value="1"/>
</dbReference>
<dbReference type="InterPro" id="IPR036291">
    <property type="entry name" value="NAD(P)-bd_dom_sf"/>
</dbReference>
<feature type="domain" description="Gfo/Idh/MocA-like oxidoreductase N-terminal" evidence="3">
    <location>
        <begin position="4"/>
        <end position="120"/>
    </location>
</feature>
<feature type="domain" description="GFO/IDH/MocA-like oxidoreductase" evidence="4">
    <location>
        <begin position="131"/>
        <end position="246"/>
    </location>
</feature>